<dbReference type="InterPro" id="IPR034660">
    <property type="entry name" value="DinB/YfiT-like"/>
</dbReference>
<dbReference type="Pfam" id="PF12867">
    <property type="entry name" value="DinB_2"/>
    <property type="match status" value="1"/>
</dbReference>
<evidence type="ECO:0000313" key="3">
    <source>
        <dbReference type="EMBL" id="WKW15816.1"/>
    </source>
</evidence>
<dbReference type="AlphaFoldDB" id="A0AA49JVS0"/>
<dbReference type="Proteomes" id="UP001229955">
    <property type="component" value="Chromosome"/>
</dbReference>
<dbReference type="SUPFAM" id="SSF109854">
    <property type="entry name" value="DinB/YfiT-like putative metalloenzymes"/>
    <property type="match status" value="1"/>
</dbReference>
<organism evidence="2">
    <name type="scientific">Pseudogemmatithrix spongiicola</name>
    <dbReference type="NCBI Taxonomy" id="3062599"/>
    <lineage>
        <taxon>Bacteria</taxon>
        <taxon>Pseudomonadati</taxon>
        <taxon>Gemmatimonadota</taxon>
        <taxon>Gemmatimonadia</taxon>
        <taxon>Gemmatimonadales</taxon>
        <taxon>Gemmatimonadaceae</taxon>
        <taxon>Pseudogemmatithrix</taxon>
    </lineage>
</organism>
<dbReference type="EMBL" id="CP130612">
    <property type="protein sequence ID" value="WKW12909.1"/>
    <property type="molecule type" value="Genomic_DNA"/>
</dbReference>
<evidence type="ECO:0000313" key="4">
    <source>
        <dbReference type="Proteomes" id="UP001229955"/>
    </source>
</evidence>
<dbReference type="EMBL" id="CP130613">
    <property type="protein sequence ID" value="WKW15816.1"/>
    <property type="molecule type" value="Genomic_DNA"/>
</dbReference>
<dbReference type="KEGG" id="pspc:Strain318_002219"/>
<sequence length="178" mass="20033">MSDGFRLDEARALLLRTPRVLEAWLGGLPDAWLHVTEGASTWSPFDVLGHLIHGEETDWIPRARIILGDAADKTFPPFDRTAMFEASRGKSADVLLERFATLRAESVRTLDGWTLGDADLARRGVHPAFGEVTLRQLLATWTAHDLGHLAQVARAMAKRYREEVGPWRAYLSLMDWKD</sequence>
<accession>A0AA49K1D8</accession>
<feature type="domain" description="DinB-like" evidence="1">
    <location>
        <begin position="14"/>
        <end position="152"/>
    </location>
</feature>
<keyword evidence="4" id="KW-1185">Reference proteome</keyword>
<reference evidence="2" key="1">
    <citation type="submission" date="2023-07" db="EMBL/GenBank/DDBJ databases">
        <authorList>
            <person name="Haufschild T."/>
            <person name="Kallscheuer N."/>
            <person name="Hammer J."/>
            <person name="Kohn T."/>
            <person name="Kabuu M."/>
            <person name="Jogler M."/>
            <person name="Wohfarth N."/>
            <person name="Heuer A."/>
            <person name="Rohde M."/>
            <person name="van Teeseling M.C.F."/>
            <person name="Jogler C."/>
        </authorList>
    </citation>
    <scope>NUCLEOTIDE SEQUENCE</scope>
    <source>
        <strain evidence="2">Strain 138</strain>
        <strain evidence="3">Strain 318</strain>
    </source>
</reference>
<name>A0AA49JVS0_9BACT</name>
<protein>
    <submittedName>
        <fullName evidence="2">DinB family protein</fullName>
    </submittedName>
</protein>
<dbReference type="Gene3D" id="1.20.120.450">
    <property type="entry name" value="dinb family like domain"/>
    <property type="match status" value="1"/>
</dbReference>
<evidence type="ECO:0000313" key="2">
    <source>
        <dbReference type="EMBL" id="WKW12909.1"/>
    </source>
</evidence>
<accession>A0AA49JVS0</accession>
<gene>
    <name evidence="2" type="ORF">Strain138_002220</name>
    <name evidence="3" type="ORF">Strain318_002219</name>
</gene>
<dbReference type="InterPro" id="IPR024775">
    <property type="entry name" value="DinB-like"/>
</dbReference>
<evidence type="ECO:0000259" key="1">
    <source>
        <dbReference type="Pfam" id="PF12867"/>
    </source>
</evidence>
<proteinExistence type="predicted"/>
<dbReference type="RefSeq" id="WP_367885776.1">
    <property type="nucleotide sequence ID" value="NZ_CP130612.1"/>
</dbReference>